<dbReference type="Pfam" id="PF13041">
    <property type="entry name" value="PPR_2"/>
    <property type="match status" value="2"/>
</dbReference>
<feature type="region of interest" description="Disordered" evidence="4">
    <location>
        <begin position="115"/>
        <end position="190"/>
    </location>
</feature>
<evidence type="ECO:0000256" key="3">
    <source>
        <dbReference type="PROSITE-ProRule" id="PRU00708"/>
    </source>
</evidence>
<dbReference type="Pfam" id="PF01535">
    <property type="entry name" value="PPR"/>
    <property type="match status" value="1"/>
</dbReference>
<dbReference type="NCBIfam" id="TIGR00756">
    <property type="entry name" value="PPR"/>
    <property type="match status" value="1"/>
</dbReference>
<dbReference type="PANTHER" id="PTHR47933:SF11">
    <property type="entry name" value="PENTATRICOPEPTIDE REPEAT-CONTAINING PROTEIN 2"/>
    <property type="match status" value="1"/>
</dbReference>
<sequence>MLFKSFSHISRHAALAKTLWTTTTSSNHSTAQPTFFVSTSQLARQQSQVATRQSSASFGHGGERHYSAHTSACAGLSSASSFSTIVPLSSLDDEKQRDVLHTAVITSDAANRSKALVNSSSSKLLNRDRSFSQPAGRRRYSTTNGTQNGEEQLTSAVADADANADEKPRHRQQAVRYTEDGIDGQPDQSIDQVRANENTDVEPLELSPKSTLQTVTKEAASIEHEPEPFKSELPTSPGQQPITQVLPKEVVEFLESKTSQLHQQFTQGNHSGVTTIFDEIRSNQIVPTSRVYHTVLQSLAIVSAPASGDMCYDLTGMLDVYSDMVNNGVAPSTDTYILVINALLDAADYASRQIESNFLVSGLRARHIDTLSSSSAELLDAVDRSFAYVTIAADIFEASNAAKSRRYPASLLMRLLSGVVRHGRSDKLPYILDSFDSWKYGNAYKEALPSIIKGMGQLNDVEAAKKYYQSFIQDMNNVSIDEEFNVYASLIEALFSAEDELGAVYFFQSILNDKEKLQAGLRSDAFRGLLAAMVDGWISRNDYVSAWTWIREMDADRTVPSIPFKSLIKSFSAACAAGDLDTAGQMFDFVAAQKDSVRYAQFNSVRCDYAMLGVRKGDVKAVHKVVKETYLRNGLLEPSTLVQVFKFLVNHGQADLAVELAVNQSERLFGSLASNREWEVIAEDVVSSLVSVVFHNDTCQLSLSQLLALASSHFMTKRSFADSASAGIRILQCIWTNKRQSSTEYKQLQTSSQASLITVIALHNVWVLTAAASNSIGELSIPTSTLHELKDNYRLFVDEVMTRNLSVDTAMTQEVLRVLRLLEDQELSAKFNEWSAQYNGREAVPQPTESADATPAPVVDHEASREIIGYSQMKDGIYNAYEKFGSVLIRGALVTPQAAISVVDAAGSSRSSDLLFKCYDLCLKYLPHPATSYSNWETWVSIHRIIVQYGAELNYPLATTAYRSLLDMNSCPDVAGYGQLIAHAPHSHTHDEASDSLRLFNEAKSFGLVPNTFLYNVVLSKLSKARRLKEAQYYYSEMERLGVKKSSVTYGTMISACCRAGDEQYAKRLFSEMEKSSSYVPKVAPFNTMLQYYVHTKRDRQEALNVYSKMRDLNITPSAHTYKLLIDMYSMIEPIDIRAADNVLVDIVNDGNKITNQHYAALIYARGVCARNVESALDFYQSMLFRRRAYPDRVVFQALLESMVTNGAIHKTGNVLAEMIKYNVELDAYMANTLIRGWASENLGKSVALFQHILSAGKAEPSSFESVIRAFMFNGDVKSAKEVLSTMKNVGYPEPVISKVDALISRLRSEGSKETMLLDSIFRHEALQLGEEAHKSDDEQRMLHTSSASNTVNQTTI</sequence>
<protein>
    <submittedName>
        <fullName evidence="5">ARAD1D15708p</fullName>
    </submittedName>
</protein>
<feature type="region of interest" description="Disordered" evidence="4">
    <location>
        <begin position="210"/>
        <end position="239"/>
    </location>
</feature>
<dbReference type="Gene3D" id="1.25.40.10">
    <property type="entry name" value="Tetratricopeptide repeat domain"/>
    <property type="match status" value="3"/>
</dbReference>
<dbReference type="Pfam" id="PF08579">
    <property type="entry name" value="RPM2"/>
    <property type="match status" value="1"/>
</dbReference>
<gene>
    <name evidence="5" type="ORF">GNLVRS02_ARAD1D15708g</name>
</gene>
<dbReference type="PANTHER" id="PTHR47933">
    <property type="entry name" value="PENTATRICOPEPTIDE REPEAT-CONTAINING PROTEIN 1, MITOCHONDRIAL"/>
    <property type="match status" value="1"/>
</dbReference>
<feature type="compositionally biased region" description="Basic and acidic residues" evidence="4">
    <location>
        <begin position="1333"/>
        <end position="1342"/>
    </location>
</feature>
<dbReference type="EMBL" id="HG937694">
    <property type="protein sequence ID" value="CDP37624.1"/>
    <property type="molecule type" value="Genomic_DNA"/>
</dbReference>
<dbReference type="InterPro" id="IPR011990">
    <property type="entry name" value="TPR-like_helical_dom_sf"/>
</dbReference>
<feature type="compositionally biased region" description="Polar residues" evidence="4">
    <location>
        <begin position="115"/>
        <end position="124"/>
    </location>
</feature>
<evidence type="ECO:0000256" key="2">
    <source>
        <dbReference type="ARBA" id="ARBA00022737"/>
    </source>
</evidence>
<dbReference type="InterPro" id="IPR051240">
    <property type="entry name" value="Mito_RNA-Proc/Resp"/>
</dbReference>
<dbReference type="PhylomeDB" id="A0A060TA03"/>
<dbReference type="PROSITE" id="PS51375">
    <property type="entry name" value="PPR"/>
    <property type="match status" value="3"/>
</dbReference>
<organism evidence="5">
    <name type="scientific">Blastobotrys adeninivorans</name>
    <name type="common">Yeast</name>
    <name type="synonym">Arxula adeninivorans</name>
    <dbReference type="NCBI Taxonomy" id="409370"/>
    <lineage>
        <taxon>Eukaryota</taxon>
        <taxon>Fungi</taxon>
        <taxon>Dikarya</taxon>
        <taxon>Ascomycota</taxon>
        <taxon>Saccharomycotina</taxon>
        <taxon>Dipodascomycetes</taxon>
        <taxon>Dipodascales</taxon>
        <taxon>Trichomonascaceae</taxon>
        <taxon>Blastobotrys</taxon>
    </lineage>
</organism>
<keyword evidence="2" id="KW-0677">Repeat</keyword>
<reference evidence="5" key="1">
    <citation type="submission" date="2014-02" db="EMBL/GenBank/DDBJ databases">
        <authorList>
            <person name="Genoscope - CEA"/>
        </authorList>
    </citation>
    <scope>NUCLEOTIDE SEQUENCE</scope>
    <source>
        <strain evidence="5">LS3</strain>
    </source>
</reference>
<feature type="region of interest" description="Disordered" evidence="4">
    <location>
        <begin position="1333"/>
        <end position="1357"/>
    </location>
</feature>
<comment type="subcellular location">
    <subcellularLocation>
        <location evidence="1">Mitochondrion</location>
    </subcellularLocation>
</comment>
<accession>A0A060TA03</accession>
<evidence type="ECO:0000256" key="4">
    <source>
        <dbReference type="SAM" id="MobiDB-lite"/>
    </source>
</evidence>
<evidence type="ECO:0000313" key="5">
    <source>
        <dbReference type="EMBL" id="CDP37624.1"/>
    </source>
</evidence>
<proteinExistence type="predicted"/>
<dbReference type="InterPro" id="IPR002885">
    <property type="entry name" value="PPR_rpt"/>
</dbReference>
<feature type="repeat" description="PPR" evidence="3">
    <location>
        <begin position="1082"/>
        <end position="1117"/>
    </location>
</feature>
<name>A0A060TA03_BLAAD</name>
<dbReference type="GO" id="GO:0005739">
    <property type="term" value="C:mitochondrion"/>
    <property type="evidence" value="ECO:0007669"/>
    <property type="project" value="UniProtKB-SubCell"/>
</dbReference>
<reference evidence="5" key="2">
    <citation type="submission" date="2014-06" db="EMBL/GenBank/DDBJ databases">
        <title>The complete genome of Blastobotrys (Arxula) adeninivorans LS3 - a yeast of biotechnological interest.</title>
        <authorList>
            <person name="Kunze G."/>
            <person name="Gaillardin C."/>
            <person name="Czernicka M."/>
            <person name="Durrens P."/>
            <person name="Martin T."/>
            <person name="Boer E."/>
            <person name="Gabaldon T."/>
            <person name="Cruz J."/>
            <person name="Talla E."/>
            <person name="Marck C."/>
            <person name="Goffeau A."/>
            <person name="Barbe V."/>
            <person name="Baret P."/>
            <person name="Baronian K."/>
            <person name="Beier S."/>
            <person name="Bleykasten C."/>
            <person name="Bode R."/>
            <person name="Casaregola S."/>
            <person name="Despons L."/>
            <person name="Fairhead C."/>
            <person name="Giersberg M."/>
            <person name="Gierski P."/>
            <person name="Hahnel U."/>
            <person name="Hartmann A."/>
            <person name="Jankowska D."/>
            <person name="Jubin C."/>
            <person name="Jung P."/>
            <person name="Lafontaine I."/>
            <person name="Leh-Louis V."/>
            <person name="Lemaire M."/>
            <person name="Marcet-Houben M."/>
            <person name="Mascher M."/>
            <person name="Morel G."/>
            <person name="Richard G.-F."/>
            <person name="Riechen J."/>
            <person name="Sacerdot C."/>
            <person name="Sarkar A."/>
            <person name="Savel G."/>
            <person name="Schacherer J."/>
            <person name="Sherman D."/>
            <person name="Straub M.-L."/>
            <person name="Stein N."/>
            <person name="Thierry A."/>
            <person name="Trautwein-Schult A."/>
            <person name="Westhof E."/>
            <person name="Worch S."/>
            <person name="Dujon B."/>
            <person name="Souciet J.-L."/>
            <person name="Wincker P."/>
            <person name="Scholz U."/>
            <person name="Neuveglise N."/>
        </authorList>
    </citation>
    <scope>NUCLEOTIDE SEQUENCE</scope>
    <source>
        <strain evidence="5">LS3</strain>
    </source>
</reference>
<evidence type="ECO:0000256" key="1">
    <source>
        <dbReference type="ARBA" id="ARBA00004173"/>
    </source>
</evidence>
<feature type="repeat" description="PPR" evidence="3">
    <location>
        <begin position="1011"/>
        <end position="1045"/>
    </location>
</feature>
<dbReference type="InterPro" id="IPR013888">
    <property type="entry name" value="RNase_P_Rpm2_mt"/>
</dbReference>
<feature type="compositionally biased region" description="Basic and acidic residues" evidence="4">
    <location>
        <begin position="220"/>
        <end position="230"/>
    </location>
</feature>
<feature type="repeat" description="PPR" evidence="3">
    <location>
        <begin position="1046"/>
        <end position="1080"/>
    </location>
</feature>
<feature type="compositionally biased region" description="Polar residues" evidence="4">
    <location>
        <begin position="1343"/>
        <end position="1357"/>
    </location>
</feature>
<feature type="compositionally biased region" description="Polar residues" evidence="4">
    <location>
        <begin position="141"/>
        <end position="155"/>
    </location>
</feature>
<dbReference type="GO" id="GO:0003729">
    <property type="term" value="F:mRNA binding"/>
    <property type="evidence" value="ECO:0007669"/>
    <property type="project" value="TreeGrafter"/>
</dbReference>